<reference evidence="1 2" key="1">
    <citation type="submission" date="2024-03" db="EMBL/GenBank/DDBJ databases">
        <title>A high-quality draft genome sequence of Diaporthe vaccinii, a causative agent of upright dieback and viscid rot disease in cranberry plants.</title>
        <authorList>
            <person name="Sarrasin M."/>
            <person name="Lang B.F."/>
            <person name="Burger G."/>
        </authorList>
    </citation>
    <scope>NUCLEOTIDE SEQUENCE [LARGE SCALE GENOMIC DNA]</scope>
    <source>
        <strain evidence="1 2">IS7</strain>
    </source>
</reference>
<sequence length="350" mass="39236">MDLVGKRVNLALDPSHKIEEADLRAICLDLDEHPISGCPDSSGSDEKQRDDGNFDRVVEEAFKAFRDQERDIILNAPAGLRMGSREGHLSTHDSTGDGEWWVGAAHLRHYLEFLLVLKGLKPCMLLVKFSLDNVWIFSTLVIDCLVPIMDRLDLWSYGYSISFQSGEWVFYDARSPVLPRINKIFLTHRTTKDLDSVAYPEDSHFGAPQPEIAVALGYPLTMDDPSVGGRTIYVRDATEMDVLVSSGWPEPQCCVQGTYFHCPAGDEAAWIKVLYWYRKCEKAARSVGTELQLFAGSHPEMSDWLADNPDMLEGPLHCLGRSAPRLNKLVETLERLALAGHMLWEPSAEG</sequence>
<gene>
    <name evidence="1" type="ORF">FJTKL_02229</name>
</gene>
<protein>
    <recommendedName>
        <fullName evidence="3">Fungal-type protein kinase domain-containing protein</fullName>
    </recommendedName>
</protein>
<comment type="caution">
    <text evidence="1">The sequence shown here is derived from an EMBL/GenBank/DDBJ whole genome shotgun (WGS) entry which is preliminary data.</text>
</comment>
<dbReference type="Proteomes" id="UP001600888">
    <property type="component" value="Unassembled WGS sequence"/>
</dbReference>
<keyword evidence="2" id="KW-1185">Reference proteome</keyword>
<evidence type="ECO:0000313" key="2">
    <source>
        <dbReference type="Proteomes" id="UP001600888"/>
    </source>
</evidence>
<accession>A0ABR4F3C8</accession>
<dbReference type="EMBL" id="JBAWTH010000013">
    <property type="protein sequence ID" value="KAL2289201.1"/>
    <property type="molecule type" value="Genomic_DNA"/>
</dbReference>
<evidence type="ECO:0008006" key="3">
    <source>
        <dbReference type="Google" id="ProtNLM"/>
    </source>
</evidence>
<organism evidence="1 2">
    <name type="scientific">Diaporthe vaccinii</name>
    <dbReference type="NCBI Taxonomy" id="105482"/>
    <lineage>
        <taxon>Eukaryota</taxon>
        <taxon>Fungi</taxon>
        <taxon>Dikarya</taxon>
        <taxon>Ascomycota</taxon>
        <taxon>Pezizomycotina</taxon>
        <taxon>Sordariomycetes</taxon>
        <taxon>Sordariomycetidae</taxon>
        <taxon>Diaporthales</taxon>
        <taxon>Diaporthaceae</taxon>
        <taxon>Diaporthe</taxon>
        <taxon>Diaporthe eres species complex</taxon>
    </lineage>
</organism>
<evidence type="ECO:0000313" key="1">
    <source>
        <dbReference type="EMBL" id="KAL2289201.1"/>
    </source>
</evidence>
<proteinExistence type="predicted"/>
<name>A0ABR4F3C8_9PEZI</name>